<feature type="transmembrane region" description="Helical" evidence="1">
    <location>
        <begin position="96"/>
        <end position="114"/>
    </location>
</feature>
<feature type="transmembrane region" description="Helical" evidence="1">
    <location>
        <begin position="176"/>
        <end position="196"/>
    </location>
</feature>
<proteinExistence type="predicted"/>
<evidence type="ECO:0000313" key="3">
    <source>
        <dbReference type="Proteomes" id="UP000184128"/>
    </source>
</evidence>
<feature type="transmembrane region" description="Helical" evidence="1">
    <location>
        <begin position="72"/>
        <end position="90"/>
    </location>
</feature>
<feature type="transmembrane region" description="Helical" evidence="1">
    <location>
        <begin position="121"/>
        <end position="140"/>
    </location>
</feature>
<keyword evidence="1" id="KW-0812">Transmembrane</keyword>
<keyword evidence="1" id="KW-0472">Membrane</keyword>
<dbReference type="Proteomes" id="UP000184128">
    <property type="component" value="Unassembled WGS sequence"/>
</dbReference>
<feature type="transmembrane region" description="Helical" evidence="1">
    <location>
        <begin position="146"/>
        <end position="164"/>
    </location>
</feature>
<sequence>MKQWVLEKLYHPVLFFFLVPVFYLGLGAIFALPYDTFKGLAFLLLYLFVLVNQMLENMLLRIPNSDFEISKPFLLGLELVNVLLLGYFAFRYSWLAFLVLGCYTLIIQLQFLFSYYDLNHVAIIVTTLLKLVLLNGFSFYAQVRFIHPRFIPIYLSLFIPFYLFEVSRIDRPFKKSWLFGLVLSAYGFGVIVLWQFIGWQSLLLLVTFPLAGMFPNTFRRKMTSIFACMFSLVYMGLCFLTLF</sequence>
<dbReference type="AlphaFoldDB" id="A0A1M4YPD7"/>
<reference evidence="2 3" key="1">
    <citation type="submission" date="2016-11" db="EMBL/GenBank/DDBJ databases">
        <authorList>
            <person name="Jaros S."/>
            <person name="Januszkiewicz K."/>
            <person name="Wedrychowicz H."/>
        </authorList>
    </citation>
    <scope>NUCLEOTIDE SEQUENCE [LARGE SCALE GENOMIC DNA]</scope>
    <source>
        <strain evidence="2 3">DSM 15692</strain>
    </source>
</reference>
<accession>A0A1M4YPD7</accession>
<name>A0A1M4YPD7_9LACT</name>
<protein>
    <submittedName>
        <fullName evidence="2">Uncharacterized protein</fullName>
    </submittedName>
</protein>
<evidence type="ECO:0000256" key="1">
    <source>
        <dbReference type="SAM" id="Phobius"/>
    </source>
</evidence>
<feature type="transmembrane region" description="Helical" evidence="1">
    <location>
        <begin position="225"/>
        <end position="242"/>
    </location>
</feature>
<gene>
    <name evidence="2" type="ORF">SAMN02745249_01745</name>
</gene>
<feature type="transmembrane region" description="Helical" evidence="1">
    <location>
        <begin position="12"/>
        <end position="34"/>
    </location>
</feature>
<evidence type="ECO:0000313" key="2">
    <source>
        <dbReference type="EMBL" id="SHF07538.1"/>
    </source>
</evidence>
<dbReference type="RefSeq" id="WP_073298465.1">
    <property type="nucleotide sequence ID" value="NZ_FQUF01000030.1"/>
</dbReference>
<keyword evidence="3" id="KW-1185">Reference proteome</keyword>
<dbReference type="EMBL" id="FQUF01000030">
    <property type="protein sequence ID" value="SHF07538.1"/>
    <property type="molecule type" value="Genomic_DNA"/>
</dbReference>
<feature type="transmembrane region" description="Helical" evidence="1">
    <location>
        <begin position="40"/>
        <end position="60"/>
    </location>
</feature>
<organism evidence="2 3">
    <name type="scientific">Atopostipes suicloacalis DSM 15692</name>
    <dbReference type="NCBI Taxonomy" id="1121025"/>
    <lineage>
        <taxon>Bacteria</taxon>
        <taxon>Bacillati</taxon>
        <taxon>Bacillota</taxon>
        <taxon>Bacilli</taxon>
        <taxon>Lactobacillales</taxon>
        <taxon>Carnobacteriaceae</taxon>
        <taxon>Atopostipes</taxon>
    </lineage>
</organism>
<keyword evidence="1" id="KW-1133">Transmembrane helix</keyword>
<dbReference type="STRING" id="1121025.SAMN02745249_01745"/>